<name>A0A1G7P167_9BURK</name>
<sequence>MYWQAVYREQGCAADLRMRGAASTTNTFAEGVIPFGGARSATLERMTAVSLSGNVREQVLS</sequence>
<dbReference type="Proteomes" id="UP000199706">
    <property type="component" value="Unassembled WGS sequence"/>
</dbReference>
<organism evidence="1 2">
    <name type="scientific">Paraburkholderia phenazinium</name>
    <dbReference type="NCBI Taxonomy" id="60549"/>
    <lineage>
        <taxon>Bacteria</taxon>
        <taxon>Pseudomonadati</taxon>
        <taxon>Pseudomonadota</taxon>
        <taxon>Betaproteobacteria</taxon>
        <taxon>Burkholderiales</taxon>
        <taxon>Burkholderiaceae</taxon>
        <taxon>Paraburkholderia</taxon>
    </lineage>
</organism>
<dbReference type="EMBL" id="FNCJ01000001">
    <property type="protein sequence ID" value="SDF80046.1"/>
    <property type="molecule type" value="Genomic_DNA"/>
</dbReference>
<protein>
    <submittedName>
        <fullName evidence="1">Uncharacterized protein</fullName>
    </submittedName>
</protein>
<accession>A0A1G7P167</accession>
<reference evidence="1 2" key="1">
    <citation type="submission" date="2016-10" db="EMBL/GenBank/DDBJ databases">
        <authorList>
            <person name="de Groot N.N."/>
        </authorList>
    </citation>
    <scope>NUCLEOTIDE SEQUENCE [LARGE SCALE GENOMIC DNA]</scope>
    <source>
        <strain evidence="1 2">LMG 2247</strain>
    </source>
</reference>
<gene>
    <name evidence="1" type="ORF">SAMN05216466_101118</name>
</gene>
<dbReference type="AlphaFoldDB" id="A0A1G7P167"/>
<evidence type="ECO:0000313" key="2">
    <source>
        <dbReference type="Proteomes" id="UP000199706"/>
    </source>
</evidence>
<evidence type="ECO:0000313" key="1">
    <source>
        <dbReference type="EMBL" id="SDF80046.1"/>
    </source>
</evidence>
<proteinExistence type="predicted"/>